<evidence type="ECO:0000256" key="4">
    <source>
        <dbReference type="ARBA" id="ARBA00023242"/>
    </source>
</evidence>
<feature type="domain" description="Nrap protein" evidence="10">
    <location>
        <begin position="695"/>
        <end position="894"/>
    </location>
</feature>
<keyword evidence="5" id="KW-0690">Ribosome biogenesis</keyword>
<dbReference type="InterPro" id="IPR035082">
    <property type="entry name" value="Nrap_D1"/>
</dbReference>
<dbReference type="Pfam" id="PF17405">
    <property type="entry name" value="Nrap_D4"/>
    <property type="match status" value="1"/>
</dbReference>
<feature type="domain" description="Nrap protein" evidence="12">
    <location>
        <begin position="1067"/>
        <end position="1218"/>
    </location>
</feature>
<evidence type="ECO:0000259" key="9">
    <source>
        <dbReference type="Pfam" id="PF17404"/>
    </source>
</evidence>
<dbReference type="GO" id="GO:0032040">
    <property type="term" value="C:small-subunit processome"/>
    <property type="evidence" value="ECO:0007669"/>
    <property type="project" value="TreeGrafter"/>
</dbReference>
<comment type="subcellular location">
    <subcellularLocation>
        <location evidence="1 5">Nucleus</location>
        <location evidence="1 5">Nucleolus</location>
    </subcellularLocation>
</comment>
<keyword evidence="3 5" id="KW-0694">RNA-binding</keyword>
<dbReference type="Gene3D" id="3.30.70.3030">
    <property type="match status" value="1"/>
</dbReference>
<dbReference type="InterPro" id="IPR005554">
    <property type="entry name" value="NOL6/Upt22"/>
</dbReference>
<dbReference type="EMBL" id="KV417337">
    <property type="protein sequence ID" value="KZO90623.1"/>
    <property type="molecule type" value="Genomic_DNA"/>
</dbReference>
<dbReference type="InterPro" id="IPR035370">
    <property type="entry name" value="Nrap_D5"/>
</dbReference>
<feature type="domain" description="Nrap protein" evidence="11">
    <location>
        <begin position="896"/>
        <end position="1064"/>
    </location>
</feature>
<name>A0A167GJG0_CALVF</name>
<proteinExistence type="inferred from homology"/>
<feature type="domain" description="Nrap protein" evidence="7">
    <location>
        <begin position="201"/>
        <end position="338"/>
    </location>
</feature>
<dbReference type="Gene3D" id="1.10.1410.10">
    <property type="match status" value="2"/>
</dbReference>
<dbReference type="OrthoDB" id="10251401at2759"/>
<dbReference type="GO" id="GO:0003723">
    <property type="term" value="F:RNA binding"/>
    <property type="evidence" value="ECO:0007669"/>
    <property type="project" value="UniProtKB-KW"/>
</dbReference>
<feature type="compositionally biased region" description="Polar residues" evidence="6">
    <location>
        <begin position="1"/>
        <end position="10"/>
    </location>
</feature>
<keyword evidence="14" id="KW-1185">Reference proteome</keyword>
<dbReference type="InterPro" id="IPR035369">
    <property type="entry name" value="Nrap_D4"/>
</dbReference>
<feature type="region of interest" description="Disordered" evidence="6">
    <location>
        <begin position="1"/>
        <end position="77"/>
    </location>
</feature>
<evidence type="ECO:0000259" key="8">
    <source>
        <dbReference type="Pfam" id="PF17403"/>
    </source>
</evidence>
<dbReference type="STRING" id="1330018.A0A167GJG0"/>
<keyword evidence="5" id="KW-0698">rRNA processing</keyword>
<dbReference type="InterPro" id="IPR035367">
    <property type="entry name" value="Nrap_D2"/>
</dbReference>
<evidence type="ECO:0000259" key="12">
    <source>
        <dbReference type="Pfam" id="PF17407"/>
    </source>
</evidence>
<feature type="domain" description="Nrap protein" evidence="8">
    <location>
        <begin position="343"/>
        <end position="506"/>
    </location>
</feature>
<dbReference type="AlphaFoldDB" id="A0A167GJG0"/>
<dbReference type="PANTHER" id="PTHR17972">
    <property type="entry name" value="NUCLEOLAR RNA-ASSOCIATED PROTEIN"/>
    <property type="match status" value="1"/>
</dbReference>
<sequence>MRQAKLQQPQPGDEEFAEISEESFEVVGAGEEEEEEEDTEDGGSGEDDLDDEFTSEPQRAAPLPPTEVHSRRGPTTQELQHIREASDLFKSNTFKLKIDAFLPTLRPSESKKTVLDSFLHTLRTHILSLPSIPPTHPLQAQALPQLHGVRVPYCFPRPAQEVNWKVRFDRPTEIHVIGSWATRTAVAIPGRAGKGKREWGVDLGIVMPAAMFEKKDYLSARLFHKRAFYLAVVAASIGQSELGVEVRFECPNGDERQTRAVLRAKSGPTAPFSSIFVIHIHLMLPRGDDFPFPVSHLSPGRASLHTSATSSPPTPLYNSLILSASLPLSLLVTVHQFTTDIPAYRDALALLRAWASRRGFDRSGRPDERSVLGFEGRGAWWALLLGGCVQGWEEIGGRLPGIAASKSRLARGMSSYQLFRGALDFLQSWDWELPVFMKTRSGGKDGFPLQEWKLHHECIFVEGTGHSNILSGVPRASLNLLRHEAGVAMKVLDDDSEDAFDALFLRDLSLPLTRFDATIRVDISGALPIADIRSSQLDHSSQTNALVHSIQSVVKLALSTRAKCVVILQTPAPDWETTLERPSPSSTIDIGIIFEPGQFSRLVDHGPPADDTEGAAAFRELWGDKSELRRFKDGSITECVVWEAESHEDRANIPSRLVAYILGKHLRIAENAITLYQPMCDQLLQLPLSAVQAITRGSPSEVSFRTALQTYDQLVRELKAIEDFPLSLLNVSAAAEGLRYTSTFPPLSLDTSHASSLPDSLRHIPAQDIILEFEASTKWPDDLEADQKIKLAFFEEIAGKLKQRLPDAQVKVVLDPPPTSTIEDNCLLEVIMPNGIAVHARIYHNRERTLLERLAADRTKSESDRKRATGVLQRFNERFVEKPRHHAAIATLHHKFSAYSQTVRLTKRWLAAHLQAPHVPTELVELLCAHLFLSPGPWAPPASLLGGFLRVLHLLSIWRWAQEPLLVPLYASKDAEHGDRVHFSKEKRDEALEAFRTARSTDPSTSSRAWFVATEEDVHGLAWGKDAPSALICRRITQLAKTHYQYVEAAFETNNLQIRTLFNPAYEDYDFVLHLNSTILPRLYQGVQADEDLWLSRMKFRNLPNQELSVYGPAVKANLDPADLFFHDLRRIYGDICVFFYDPLGGEKIAGIWNPAVLKPTPFKVLLGYSSKPAALATTDGALNGSTKGVAKSKPLVTLNQDAILNEIAALGNGLITTVSAK</sequence>
<feature type="domain" description="Nrap protein" evidence="9">
    <location>
        <begin position="512"/>
        <end position="666"/>
    </location>
</feature>
<dbReference type="Pfam" id="PF17404">
    <property type="entry name" value="Nrap_D3"/>
    <property type="match status" value="1"/>
</dbReference>
<protein>
    <recommendedName>
        <fullName evidence="5">U3 small nucleolar RNA-associated protein 22</fullName>
    </recommendedName>
</protein>
<evidence type="ECO:0000259" key="10">
    <source>
        <dbReference type="Pfam" id="PF17405"/>
    </source>
</evidence>
<dbReference type="PANTHER" id="PTHR17972:SF0">
    <property type="entry name" value="NUCLEOLAR PROTEIN 6"/>
    <property type="match status" value="1"/>
</dbReference>
<evidence type="ECO:0000259" key="11">
    <source>
        <dbReference type="Pfam" id="PF17406"/>
    </source>
</evidence>
<keyword evidence="4 5" id="KW-0539">Nucleus</keyword>
<organism evidence="13 14">
    <name type="scientific">Calocera viscosa (strain TUFC12733)</name>
    <dbReference type="NCBI Taxonomy" id="1330018"/>
    <lineage>
        <taxon>Eukaryota</taxon>
        <taxon>Fungi</taxon>
        <taxon>Dikarya</taxon>
        <taxon>Basidiomycota</taxon>
        <taxon>Agaricomycotina</taxon>
        <taxon>Dacrymycetes</taxon>
        <taxon>Dacrymycetales</taxon>
        <taxon>Dacrymycetaceae</taxon>
        <taxon>Calocera</taxon>
    </lineage>
</organism>
<comment type="similarity">
    <text evidence="2 5">Belongs to the NRAP family.</text>
</comment>
<gene>
    <name evidence="13" type="ORF">CALVIDRAFT_490169</name>
</gene>
<dbReference type="InterPro" id="IPR035368">
    <property type="entry name" value="Nrap_D3"/>
</dbReference>
<dbReference type="GO" id="GO:0006364">
    <property type="term" value="P:rRNA processing"/>
    <property type="evidence" value="ECO:0007669"/>
    <property type="project" value="UniProtKB-KW"/>
</dbReference>
<dbReference type="GO" id="GO:0034456">
    <property type="term" value="C:UTP-C complex"/>
    <property type="evidence" value="ECO:0007669"/>
    <property type="project" value="TreeGrafter"/>
</dbReference>
<dbReference type="InterPro" id="IPR035371">
    <property type="entry name" value="Nrap_D6"/>
</dbReference>
<dbReference type="Pfam" id="PF17407">
    <property type="entry name" value="Nrap_D6"/>
    <property type="match status" value="1"/>
</dbReference>
<dbReference type="Pfam" id="PF17406">
    <property type="entry name" value="Nrap_D5"/>
    <property type="match status" value="1"/>
</dbReference>
<reference evidence="13 14" key="1">
    <citation type="journal article" date="2016" name="Mol. Biol. Evol.">
        <title>Comparative Genomics of Early-Diverging Mushroom-Forming Fungi Provides Insights into the Origins of Lignocellulose Decay Capabilities.</title>
        <authorList>
            <person name="Nagy L.G."/>
            <person name="Riley R."/>
            <person name="Tritt A."/>
            <person name="Adam C."/>
            <person name="Daum C."/>
            <person name="Floudas D."/>
            <person name="Sun H."/>
            <person name="Yadav J.S."/>
            <person name="Pangilinan J."/>
            <person name="Larsson K.H."/>
            <person name="Matsuura K."/>
            <person name="Barry K."/>
            <person name="Labutti K."/>
            <person name="Kuo R."/>
            <person name="Ohm R.A."/>
            <person name="Bhattacharya S.S."/>
            <person name="Shirouzu T."/>
            <person name="Yoshinaga Y."/>
            <person name="Martin F.M."/>
            <person name="Grigoriev I.V."/>
            <person name="Hibbett D.S."/>
        </authorList>
    </citation>
    <scope>NUCLEOTIDE SEQUENCE [LARGE SCALE GENOMIC DNA]</scope>
    <source>
        <strain evidence="13 14">TUFC12733</strain>
    </source>
</reference>
<dbReference type="GO" id="GO:0032545">
    <property type="term" value="C:CURI complex"/>
    <property type="evidence" value="ECO:0007669"/>
    <property type="project" value="TreeGrafter"/>
</dbReference>
<evidence type="ECO:0000259" key="7">
    <source>
        <dbReference type="Pfam" id="PF03813"/>
    </source>
</evidence>
<dbReference type="Proteomes" id="UP000076738">
    <property type="component" value="Unassembled WGS sequence"/>
</dbReference>
<evidence type="ECO:0000256" key="3">
    <source>
        <dbReference type="ARBA" id="ARBA00022884"/>
    </source>
</evidence>
<evidence type="ECO:0000256" key="2">
    <source>
        <dbReference type="ARBA" id="ARBA00006674"/>
    </source>
</evidence>
<dbReference type="Pfam" id="PF03813">
    <property type="entry name" value="Nrap"/>
    <property type="match status" value="1"/>
</dbReference>
<keyword evidence="5" id="KW-0687">Ribonucleoprotein</keyword>
<evidence type="ECO:0000256" key="1">
    <source>
        <dbReference type="ARBA" id="ARBA00004604"/>
    </source>
</evidence>
<accession>A0A167GJG0</accession>
<dbReference type="GO" id="GO:0006409">
    <property type="term" value="P:tRNA export from nucleus"/>
    <property type="evidence" value="ECO:0007669"/>
    <property type="project" value="TreeGrafter"/>
</dbReference>
<evidence type="ECO:0000256" key="6">
    <source>
        <dbReference type="SAM" id="MobiDB-lite"/>
    </source>
</evidence>
<feature type="compositionally biased region" description="Acidic residues" evidence="6">
    <location>
        <begin position="12"/>
        <end position="54"/>
    </location>
</feature>
<dbReference type="Pfam" id="PF17403">
    <property type="entry name" value="Nrap_D2"/>
    <property type="match status" value="1"/>
</dbReference>
<evidence type="ECO:0000313" key="14">
    <source>
        <dbReference type="Proteomes" id="UP000076738"/>
    </source>
</evidence>
<evidence type="ECO:0000313" key="13">
    <source>
        <dbReference type="EMBL" id="KZO90623.1"/>
    </source>
</evidence>
<evidence type="ECO:0000256" key="5">
    <source>
        <dbReference type="RuleBase" id="RU364032"/>
    </source>
</evidence>